<sequence length="471" mass="55741">MISTVTIRAELESYIKKEGITLHQFAELSGINVGTLSGIINGNRPVSIGQLDLITDVMSLPEGSFYEMYVDESFASAAPHWRRLRPFLLRCAELRRHDCIQKVLELLIEDIKQVAGIFETAEIMFEQGLKEAAILLYECVIESERSSHSERLAISYFRLFQIYQKDNHRNFTAAAQFIPYRHRLPEALVLDGLVMLVELYYVNKDWEEVEKYTDELCNLTEILYTKRRWEKPDFKPSRSLVYYYGIGYLYKGACYEFRRMFTESRKWIAKYADLSWFESSDQNMAVDVERYRMFARANLLSIDVKEGKVSRIPEYIQFLKENPSEVLEGLITLLESANRHKFFVDEHLQQFSDEIKIYLRISKQSQDDNNSQEFVYKEQVHTFRCSLFFQKYAIYCFRKKMLSEGIKNTLDSLKYSIQINSKSMMANSMILYEFYRDYTTEEQKKAYIKLCEEAWDNEEEFSMDDYAHSLR</sequence>
<keyword evidence="3" id="KW-1185">Reference proteome</keyword>
<reference evidence="3" key="1">
    <citation type="submission" date="2018-12" db="EMBL/GenBank/DDBJ databases">
        <title>Complete genome sequence of Paenibacillus sp. MBLB1234.</title>
        <authorList>
            <person name="Nam Y.-D."/>
            <person name="Kang J."/>
            <person name="Chung W.-H."/>
            <person name="Park Y.S."/>
        </authorList>
    </citation>
    <scope>NUCLEOTIDE SEQUENCE [LARGE SCALE GENOMIC DNA]</scope>
    <source>
        <strain evidence="3">MBLB1234</strain>
    </source>
</reference>
<dbReference type="InterPro" id="IPR001387">
    <property type="entry name" value="Cro/C1-type_HTH"/>
</dbReference>
<evidence type="ECO:0000313" key="2">
    <source>
        <dbReference type="EMBL" id="AZS13436.1"/>
    </source>
</evidence>
<proteinExistence type="predicted"/>
<evidence type="ECO:0000313" key="3">
    <source>
        <dbReference type="Proteomes" id="UP000270678"/>
    </source>
</evidence>
<dbReference type="Gene3D" id="1.10.260.40">
    <property type="entry name" value="lambda repressor-like DNA-binding domains"/>
    <property type="match status" value="1"/>
</dbReference>
<gene>
    <name evidence="2" type="ORF">EI981_02405</name>
</gene>
<dbReference type="EMBL" id="CP034346">
    <property type="protein sequence ID" value="AZS13436.1"/>
    <property type="molecule type" value="Genomic_DNA"/>
</dbReference>
<dbReference type="Proteomes" id="UP000270678">
    <property type="component" value="Chromosome"/>
</dbReference>
<feature type="domain" description="HTH cro/C1-type" evidence="1">
    <location>
        <begin position="11"/>
        <end position="65"/>
    </location>
</feature>
<dbReference type="InterPro" id="IPR010982">
    <property type="entry name" value="Lambda_DNA-bd_dom_sf"/>
</dbReference>
<evidence type="ECO:0000259" key="1">
    <source>
        <dbReference type="PROSITE" id="PS50943"/>
    </source>
</evidence>
<dbReference type="SMART" id="SM00530">
    <property type="entry name" value="HTH_XRE"/>
    <property type="match status" value="1"/>
</dbReference>
<dbReference type="RefSeq" id="WP_126995106.1">
    <property type="nucleotide sequence ID" value="NZ_CP034346.1"/>
</dbReference>
<dbReference type="OrthoDB" id="2470416at2"/>
<dbReference type="KEGG" id="plut:EI981_02405"/>
<name>A0A3Q9I664_9BACL</name>
<dbReference type="SUPFAM" id="SSF47413">
    <property type="entry name" value="lambda repressor-like DNA-binding domains"/>
    <property type="match status" value="1"/>
</dbReference>
<dbReference type="GO" id="GO:0003677">
    <property type="term" value="F:DNA binding"/>
    <property type="evidence" value="ECO:0007669"/>
    <property type="project" value="InterPro"/>
</dbReference>
<accession>A0A3Q9I664</accession>
<dbReference type="AlphaFoldDB" id="A0A3Q9I664"/>
<dbReference type="Pfam" id="PF01381">
    <property type="entry name" value="HTH_3"/>
    <property type="match status" value="1"/>
</dbReference>
<dbReference type="PROSITE" id="PS50943">
    <property type="entry name" value="HTH_CROC1"/>
    <property type="match status" value="1"/>
</dbReference>
<organism evidence="2 3">
    <name type="scientific">Paenibacillus lutimineralis</name>
    <dbReference type="NCBI Taxonomy" id="2707005"/>
    <lineage>
        <taxon>Bacteria</taxon>
        <taxon>Bacillati</taxon>
        <taxon>Bacillota</taxon>
        <taxon>Bacilli</taxon>
        <taxon>Bacillales</taxon>
        <taxon>Paenibacillaceae</taxon>
        <taxon>Paenibacillus</taxon>
    </lineage>
</organism>
<dbReference type="CDD" id="cd00093">
    <property type="entry name" value="HTH_XRE"/>
    <property type="match status" value="1"/>
</dbReference>
<protein>
    <submittedName>
        <fullName evidence="2">XRE family transcriptional regulator</fullName>
    </submittedName>
</protein>